<dbReference type="EMBL" id="JEMA01000886">
    <property type="protein sequence ID" value="KYF64801.1"/>
    <property type="molecule type" value="Genomic_DNA"/>
</dbReference>
<evidence type="ECO:0000313" key="3">
    <source>
        <dbReference type="Proteomes" id="UP000075260"/>
    </source>
</evidence>
<dbReference type="AlphaFoldDB" id="A0A150QA05"/>
<evidence type="ECO:0000259" key="1">
    <source>
        <dbReference type="Pfam" id="PF00188"/>
    </source>
</evidence>
<dbReference type="RefSeq" id="WP_061611497.1">
    <property type="nucleotide sequence ID" value="NZ_JEMA01000886.1"/>
</dbReference>
<reference evidence="2 3" key="1">
    <citation type="submission" date="2014-02" db="EMBL/GenBank/DDBJ databases">
        <title>The small core and large imbalanced accessory genome model reveals a collaborative survival strategy of Sorangium cellulosum strains in nature.</title>
        <authorList>
            <person name="Han K."/>
            <person name="Peng R."/>
            <person name="Blom J."/>
            <person name="Li Y.-Z."/>
        </authorList>
    </citation>
    <scope>NUCLEOTIDE SEQUENCE [LARGE SCALE GENOMIC DNA]</scope>
    <source>
        <strain evidence="2 3">So0008-312</strain>
    </source>
</reference>
<comment type="caution">
    <text evidence="2">The sequence shown here is derived from an EMBL/GenBank/DDBJ whole genome shotgun (WGS) entry which is preliminary data.</text>
</comment>
<proteinExistence type="predicted"/>
<sequence length="254" mass="26516">MSEGTWSGSLDPACDPGDISADGRANALRLFNLYRWLADLPPVVTEPARDAQAQACALMMDANNSLSHEPPESWKCYSKTGADGARTSNISSGPGVASVLGYLIDPGNESTFGHRRIILSNDLGPIGLGSTGKNGASCMQNIGGTGRAGKAWTAWPPPGAFPMQAYGDRWSSLSDTGWSIQSEDIELEDAEVTITSGGAPLAVDVEPLEGGYGSTNAIRIVPNGWDPEAGQTYSVSVSGIAATIAYDVVFVDCE</sequence>
<name>A0A150QA05_SORCE</name>
<dbReference type="OrthoDB" id="480426at2"/>
<dbReference type="CDD" id="cd05379">
    <property type="entry name" value="CAP_bacterial"/>
    <property type="match status" value="1"/>
</dbReference>
<dbReference type="Pfam" id="PF00188">
    <property type="entry name" value="CAP"/>
    <property type="match status" value="1"/>
</dbReference>
<dbReference type="Proteomes" id="UP000075260">
    <property type="component" value="Unassembled WGS sequence"/>
</dbReference>
<feature type="domain" description="SCP" evidence="1">
    <location>
        <begin position="28"/>
        <end position="130"/>
    </location>
</feature>
<accession>A0A150QA05</accession>
<dbReference type="Gene3D" id="3.40.33.10">
    <property type="entry name" value="CAP"/>
    <property type="match status" value="1"/>
</dbReference>
<organism evidence="2 3">
    <name type="scientific">Sorangium cellulosum</name>
    <name type="common">Polyangium cellulosum</name>
    <dbReference type="NCBI Taxonomy" id="56"/>
    <lineage>
        <taxon>Bacteria</taxon>
        <taxon>Pseudomonadati</taxon>
        <taxon>Myxococcota</taxon>
        <taxon>Polyangia</taxon>
        <taxon>Polyangiales</taxon>
        <taxon>Polyangiaceae</taxon>
        <taxon>Sorangium</taxon>
    </lineage>
</organism>
<dbReference type="InterPro" id="IPR014044">
    <property type="entry name" value="CAP_dom"/>
</dbReference>
<evidence type="ECO:0000313" key="2">
    <source>
        <dbReference type="EMBL" id="KYF64801.1"/>
    </source>
</evidence>
<dbReference type="InterPro" id="IPR035940">
    <property type="entry name" value="CAP_sf"/>
</dbReference>
<gene>
    <name evidence="2" type="ORF">BE15_03810</name>
</gene>
<dbReference type="SUPFAM" id="SSF55797">
    <property type="entry name" value="PR-1-like"/>
    <property type="match status" value="1"/>
</dbReference>
<protein>
    <recommendedName>
        <fullName evidence="1">SCP domain-containing protein</fullName>
    </recommendedName>
</protein>